<dbReference type="GO" id="GO:0019867">
    <property type="term" value="C:outer membrane"/>
    <property type="evidence" value="ECO:0007669"/>
    <property type="project" value="InterPro"/>
</dbReference>
<dbReference type="PANTHER" id="PTHR39160:SF4">
    <property type="entry name" value="RESUSCITATION-PROMOTING FACTOR RPFB"/>
    <property type="match status" value="1"/>
</dbReference>
<dbReference type="EMBL" id="JACONZ010000002">
    <property type="protein sequence ID" value="MBC5581124.1"/>
    <property type="molecule type" value="Genomic_DNA"/>
</dbReference>
<dbReference type="GO" id="GO:0004553">
    <property type="term" value="F:hydrolase activity, hydrolyzing O-glycosyl compounds"/>
    <property type="evidence" value="ECO:0007669"/>
    <property type="project" value="InterPro"/>
</dbReference>
<keyword evidence="2" id="KW-1133">Transmembrane helix</keyword>
<organism evidence="4 5">
    <name type="scientific">Anaerofilum hominis</name>
    <dbReference type="NCBI Taxonomy" id="2763016"/>
    <lineage>
        <taxon>Bacteria</taxon>
        <taxon>Bacillati</taxon>
        <taxon>Bacillota</taxon>
        <taxon>Clostridia</taxon>
        <taxon>Eubacteriales</taxon>
        <taxon>Oscillospiraceae</taxon>
        <taxon>Anaerofilum</taxon>
    </lineage>
</organism>
<dbReference type="GO" id="GO:0009254">
    <property type="term" value="P:peptidoglycan turnover"/>
    <property type="evidence" value="ECO:0007669"/>
    <property type="project" value="InterPro"/>
</dbReference>
<dbReference type="InterPro" id="IPR010611">
    <property type="entry name" value="3D_dom"/>
</dbReference>
<keyword evidence="2" id="KW-0472">Membrane</keyword>
<dbReference type="Proteomes" id="UP000659630">
    <property type="component" value="Unassembled WGS sequence"/>
</dbReference>
<dbReference type="AlphaFoldDB" id="A0A923KXV5"/>
<gene>
    <name evidence="4" type="ORF">H8S23_06360</name>
</gene>
<dbReference type="PROSITE" id="PS51109">
    <property type="entry name" value="G5"/>
    <property type="match status" value="1"/>
</dbReference>
<sequence>MTKLIEHLRRRIAGIPARAYAVAISAAALCCTLFSLYLALNIVLVTDSDGNRQMLFTTAEDPQQIMEVSGIVAGEHDDVFYTEYNGNVASLNIQRAFTVAVEADGETRTAYLTDGTVEQALAQVGAALGEHDYTEPSLNTSLTEGDTVTVHRVEYRDTVVQSEIEPGTVYQETSLLYRRKNSSYVVQEGVPGLRETTTRERVVDGAVESAEVIRVEDVVPAQDTIIMRYGAGAPVSPLEGPAGVTVENGVPSSYRQVLTGRATAYSARRGRGSSGLGLYEGTVAVDPNVIPYGSLLYITSTDGRFVYGYAIATDTGSAMQQGHALVDLFYDTFDEAYLSAVQSVNVYIL</sequence>
<keyword evidence="5" id="KW-1185">Reference proteome</keyword>
<name>A0A923KXV5_9FIRM</name>
<dbReference type="InterPro" id="IPR011098">
    <property type="entry name" value="G5_dom"/>
</dbReference>
<reference evidence="4" key="1">
    <citation type="submission" date="2020-08" db="EMBL/GenBank/DDBJ databases">
        <title>Genome public.</title>
        <authorList>
            <person name="Liu C."/>
            <person name="Sun Q."/>
        </authorList>
    </citation>
    <scope>NUCLEOTIDE SEQUENCE</scope>
    <source>
        <strain evidence="4">BX8</strain>
    </source>
</reference>
<feature type="domain" description="G5" evidence="3">
    <location>
        <begin position="150"/>
        <end position="233"/>
    </location>
</feature>
<dbReference type="Pfam" id="PF07501">
    <property type="entry name" value="G5"/>
    <property type="match status" value="1"/>
</dbReference>
<dbReference type="Pfam" id="PF03990">
    <property type="entry name" value="DUF348"/>
    <property type="match status" value="1"/>
</dbReference>
<dbReference type="SUPFAM" id="SSF50685">
    <property type="entry name" value="Barwin-like endoglucanases"/>
    <property type="match status" value="1"/>
</dbReference>
<dbReference type="CDD" id="cd14667">
    <property type="entry name" value="3D_containing_proteins"/>
    <property type="match status" value="1"/>
</dbReference>
<dbReference type="Pfam" id="PF06725">
    <property type="entry name" value="3D"/>
    <property type="match status" value="1"/>
</dbReference>
<dbReference type="InterPro" id="IPR051933">
    <property type="entry name" value="Resuscitation_pf_RpfB"/>
</dbReference>
<dbReference type="InterPro" id="IPR059180">
    <property type="entry name" value="3D_YorM"/>
</dbReference>
<accession>A0A923KXV5</accession>
<keyword evidence="2" id="KW-0812">Transmembrane</keyword>
<evidence type="ECO:0000256" key="2">
    <source>
        <dbReference type="SAM" id="Phobius"/>
    </source>
</evidence>
<dbReference type="Gene3D" id="2.40.40.10">
    <property type="entry name" value="RlpA-like domain"/>
    <property type="match status" value="1"/>
</dbReference>
<evidence type="ECO:0000259" key="3">
    <source>
        <dbReference type="PROSITE" id="PS51109"/>
    </source>
</evidence>
<dbReference type="Gene3D" id="2.20.230.10">
    <property type="entry name" value="Resuscitation-promoting factor rpfb"/>
    <property type="match status" value="1"/>
</dbReference>
<feature type="transmembrane region" description="Helical" evidence="2">
    <location>
        <begin position="20"/>
        <end position="44"/>
    </location>
</feature>
<dbReference type="SMART" id="SM01208">
    <property type="entry name" value="G5"/>
    <property type="match status" value="1"/>
</dbReference>
<protein>
    <submittedName>
        <fullName evidence="4">DUF348 domain-containing protein</fullName>
    </submittedName>
</protein>
<dbReference type="InterPro" id="IPR007137">
    <property type="entry name" value="DUF348"/>
</dbReference>
<keyword evidence="1" id="KW-0732">Signal</keyword>
<comment type="caution">
    <text evidence="4">The sequence shown here is derived from an EMBL/GenBank/DDBJ whole genome shotgun (WGS) entry which is preliminary data.</text>
</comment>
<evidence type="ECO:0000313" key="4">
    <source>
        <dbReference type="EMBL" id="MBC5581124.1"/>
    </source>
</evidence>
<dbReference type="PANTHER" id="PTHR39160">
    <property type="entry name" value="CELL WALL-BINDING PROTEIN YOCH"/>
    <property type="match status" value="1"/>
</dbReference>
<proteinExistence type="predicted"/>
<dbReference type="RefSeq" id="WP_186887491.1">
    <property type="nucleotide sequence ID" value="NZ_JACONZ010000002.1"/>
</dbReference>
<evidence type="ECO:0000313" key="5">
    <source>
        <dbReference type="Proteomes" id="UP000659630"/>
    </source>
</evidence>
<evidence type="ECO:0000256" key="1">
    <source>
        <dbReference type="ARBA" id="ARBA00022729"/>
    </source>
</evidence>
<dbReference type="InterPro" id="IPR036908">
    <property type="entry name" value="RlpA-like_sf"/>
</dbReference>